<gene>
    <name evidence="3" type="ORF">GQX73_g1735</name>
</gene>
<evidence type="ECO:0000313" key="4">
    <source>
        <dbReference type="Proteomes" id="UP000481858"/>
    </source>
</evidence>
<protein>
    <recommendedName>
        <fullName evidence="2">DUF1996 domain-containing protein</fullName>
    </recommendedName>
</protein>
<sequence>MIGRDIHPEEVSRKVPFLNLMLCVGAIPSFLLISITIEKIPTPFATTTISSASFLTCRLSQFTDDLTADSSVSRQSSLQRKRSQARTVLTMPTEKVFRLETEKGDEKNTTTGPNQQEPPTNEKVATSTAVESRCDLPGGNVTSSSPTPAVPQMTDPALSQSVPQPTYCPGGWQTEWDHASQISDTSVSGPSYRESQDALKASSTRLPQPSTTPSNSATASIPTQQYRYSYRLSGSVAPSNLSTVRYASEPEVAVQQSIRVVRNPAYQPRSISMGTDEYKSLQKPAISRPDVALLRNTQRAQRTVQGPRRQPSNFSRPIQKPDTQSEIDGLGPQESFYEHFLQVKYHYVLPNHTPLPYLSRGEHNILDEEDEEGLTFPDITEMYMYTGDPQVGDPQVELADTPYAENISQYQVDKHTAGNDESDEDTLVNAVDEAPLRDDESEDPWIYGWSPELEAECALIRRQLETGDNEVNYDLGEAFVMPNEEPNYFRARNGTYKRVPQFVSEGLRADGGITVYYIPSPNANEKVTAFKPGFRMLVGDAAARTPGPARKVCHRCMPKTGDNSNINCGAPDSQFLPKGPCEGGIRSVITFPTCWDGKNTDSIDHMSHVAYPNSSYNDVMVGAYGTCPASHPVKIPQVMYEVMWNTQMFNDKELWPEDGSQPFVWSSGDPIGVSQHGDYVFGWQGDSLQRAMDARCNGAVCGQLETQSSESAMKCTKSRTVQEDIDGWLTDIPGMAMNE</sequence>
<dbReference type="OrthoDB" id="74764at2759"/>
<dbReference type="PANTHER" id="PTHR43662:SF2">
    <property type="entry name" value="DUF1996 DOMAIN-CONTAINING PROTEIN"/>
    <property type="match status" value="1"/>
</dbReference>
<evidence type="ECO:0000259" key="2">
    <source>
        <dbReference type="Pfam" id="PF09362"/>
    </source>
</evidence>
<feature type="compositionally biased region" description="Low complexity" evidence="1">
    <location>
        <begin position="207"/>
        <end position="222"/>
    </location>
</feature>
<reference evidence="3 4" key="1">
    <citation type="submission" date="2019-12" db="EMBL/GenBank/DDBJ databases">
        <title>Draft genome sequence of the ascomycete Xylaria multiplex DSM 110363.</title>
        <authorList>
            <person name="Buettner E."/>
            <person name="Kellner H."/>
        </authorList>
    </citation>
    <scope>NUCLEOTIDE SEQUENCE [LARGE SCALE GENOMIC DNA]</scope>
    <source>
        <strain evidence="3 4">DSM 110363</strain>
    </source>
</reference>
<feature type="compositionally biased region" description="Polar residues" evidence="1">
    <location>
        <begin position="180"/>
        <end position="189"/>
    </location>
</feature>
<feature type="compositionally biased region" description="Polar residues" evidence="1">
    <location>
        <begin position="109"/>
        <end position="130"/>
    </location>
</feature>
<dbReference type="InterPro" id="IPR018535">
    <property type="entry name" value="DUF1996"/>
</dbReference>
<evidence type="ECO:0000313" key="3">
    <source>
        <dbReference type="EMBL" id="KAF2971829.1"/>
    </source>
</evidence>
<dbReference type="EMBL" id="WUBL01000010">
    <property type="protein sequence ID" value="KAF2971829.1"/>
    <property type="molecule type" value="Genomic_DNA"/>
</dbReference>
<feature type="domain" description="DUF1996" evidence="2">
    <location>
        <begin position="488"/>
        <end position="683"/>
    </location>
</feature>
<dbReference type="Pfam" id="PF09362">
    <property type="entry name" value="DUF1996"/>
    <property type="match status" value="1"/>
</dbReference>
<accession>A0A7C8ITD9</accession>
<dbReference type="PANTHER" id="PTHR43662">
    <property type="match status" value="1"/>
</dbReference>
<dbReference type="InParanoid" id="A0A7C8ITD9"/>
<feature type="region of interest" description="Disordered" evidence="1">
    <location>
        <begin position="300"/>
        <end position="330"/>
    </location>
</feature>
<name>A0A7C8ITD9_9PEZI</name>
<organism evidence="3 4">
    <name type="scientific">Xylaria multiplex</name>
    <dbReference type="NCBI Taxonomy" id="323545"/>
    <lineage>
        <taxon>Eukaryota</taxon>
        <taxon>Fungi</taxon>
        <taxon>Dikarya</taxon>
        <taxon>Ascomycota</taxon>
        <taxon>Pezizomycotina</taxon>
        <taxon>Sordariomycetes</taxon>
        <taxon>Xylariomycetidae</taxon>
        <taxon>Xylariales</taxon>
        <taxon>Xylariaceae</taxon>
        <taxon>Xylaria</taxon>
    </lineage>
</organism>
<dbReference type="AlphaFoldDB" id="A0A7C8ITD9"/>
<feature type="compositionally biased region" description="Basic and acidic residues" evidence="1">
    <location>
        <begin position="98"/>
        <end position="108"/>
    </location>
</feature>
<feature type="region of interest" description="Disordered" evidence="1">
    <location>
        <begin position="98"/>
        <end position="222"/>
    </location>
</feature>
<keyword evidence="4" id="KW-1185">Reference proteome</keyword>
<feature type="compositionally biased region" description="Polar residues" evidence="1">
    <location>
        <begin position="300"/>
        <end position="326"/>
    </location>
</feature>
<comment type="caution">
    <text evidence="3">The sequence shown here is derived from an EMBL/GenBank/DDBJ whole genome shotgun (WGS) entry which is preliminary data.</text>
</comment>
<dbReference type="Proteomes" id="UP000481858">
    <property type="component" value="Unassembled WGS sequence"/>
</dbReference>
<evidence type="ECO:0000256" key="1">
    <source>
        <dbReference type="SAM" id="MobiDB-lite"/>
    </source>
</evidence>
<proteinExistence type="predicted"/>